<dbReference type="Gene3D" id="3.40.50.10540">
    <property type="entry name" value="Crotonobetainyl-coa:carnitine coa-transferase, domain 1"/>
    <property type="match status" value="1"/>
</dbReference>
<comment type="similarity">
    <text evidence="1">Belongs to the CoA-transferase III family.</text>
</comment>
<gene>
    <name evidence="3" type="ORF">Z517_05789</name>
</gene>
<dbReference type="SUPFAM" id="SSF89796">
    <property type="entry name" value="CoA-transferase family III (CaiB/BaiF)"/>
    <property type="match status" value="2"/>
</dbReference>
<evidence type="ECO:0000256" key="2">
    <source>
        <dbReference type="SAM" id="MobiDB-lite"/>
    </source>
</evidence>
<dbReference type="PANTHER" id="PTHR48229:SF2">
    <property type="entry name" value="CAIB_BAIF FAMILY PROTEIN"/>
    <property type="match status" value="1"/>
</dbReference>
<proteinExistence type="inferred from homology"/>
<evidence type="ECO:0000313" key="4">
    <source>
        <dbReference type="Proteomes" id="UP000053029"/>
    </source>
</evidence>
<evidence type="ECO:0000313" key="3">
    <source>
        <dbReference type="EMBL" id="KIW79177.1"/>
    </source>
</evidence>
<dbReference type="AlphaFoldDB" id="A0A0D2EYB4"/>
<dbReference type="STRING" id="1442368.A0A0D2EYB4"/>
<feature type="region of interest" description="Disordered" evidence="2">
    <location>
        <begin position="1"/>
        <end position="26"/>
    </location>
</feature>
<reference evidence="3 4" key="1">
    <citation type="submission" date="2015-01" db="EMBL/GenBank/DDBJ databases">
        <title>The Genome Sequence of Fonsecaea pedrosoi CBS 271.37.</title>
        <authorList>
            <consortium name="The Broad Institute Genomics Platform"/>
            <person name="Cuomo C."/>
            <person name="de Hoog S."/>
            <person name="Gorbushina A."/>
            <person name="Stielow B."/>
            <person name="Teixiera M."/>
            <person name="Abouelleil A."/>
            <person name="Chapman S.B."/>
            <person name="Priest M."/>
            <person name="Young S.K."/>
            <person name="Wortman J."/>
            <person name="Nusbaum C."/>
            <person name="Birren B."/>
        </authorList>
    </citation>
    <scope>NUCLEOTIDE SEQUENCE [LARGE SCALE GENOMIC DNA]</scope>
    <source>
        <strain evidence="3 4">CBS 271.37</strain>
    </source>
</reference>
<sequence length="600" mass="66583">MASQPELASSKDGVTQQTNGVAYTNGDSHYNVPAETLKVFQEGILGNSRIARFLPEEALSGQFPVHFTGSSDPSLPINWREAESVAALKALEATLVNVILKRKYNLDPQTVTINTDHAILFIFSCILWSIDPDGANISLKGSLAPGTKGVDQHFPSGDTHRLFASLYRGVSSNLYRCADGKFFQLHSSLNPDGPLKSIDLPLDRDVGSYEEAIQIYMDAVGKIPSDELQHRTSDIYKHAGQVCLSSEEFWNSEHGKANQHVDLFEIHDIPNERQPACWWPATSQTSPSRPLAGLKVVELTRIIAGPTIGRGLAELGASVMRVTAPHLPDYGVLHPDLNWGKWNCHIDLREEEGRERLRALILDADVVLNGYRPNVLAKYGFGEQQVIDLCNSRGRGVIYARENCYGWNGPWRNRSGWQQISDAVTGVADSFGRALGLEEPVLPVFPNSDYCTGIAGICGVLIAIIRRGERGGSYLVDIALNYYNQWLIRSVGTYPDKVFGKMRRETPGEVYRHYHTTGYTYPRMLNSLLNGQCRERLFKAEFFEDRPADVAIGKGKVMRCVKPVISFDSGIVKPGYHIGTRQNGVDAPKWPEDLTIQQVA</sequence>
<dbReference type="EMBL" id="KN846972">
    <property type="protein sequence ID" value="KIW79177.1"/>
    <property type="molecule type" value="Genomic_DNA"/>
</dbReference>
<name>A0A0D2EYB4_9EURO</name>
<dbReference type="HOGENOM" id="CLU_021588_1_1_1"/>
<keyword evidence="4" id="KW-1185">Reference proteome</keyword>
<dbReference type="GO" id="GO:0003824">
    <property type="term" value="F:catalytic activity"/>
    <property type="evidence" value="ECO:0007669"/>
    <property type="project" value="InterPro"/>
</dbReference>
<protein>
    <submittedName>
        <fullName evidence="3">Uncharacterized protein</fullName>
    </submittedName>
</protein>
<dbReference type="InterPro" id="IPR052985">
    <property type="entry name" value="CoA-trans_III_biosynth/detox"/>
</dbReference>
<accession>A0A0D2EYB4</accession>
<dbReference type="PANTHER" id="PTHR48229">
    <property type="entry name" value="CAIB/BAIF FAMILY ENZYME (AFU_ORTHOLOGUE AFUA_1G05360)-RELATED"/>
    <property type="match status" value="1"/>
</dbReference>
<evidence type="ECO:0000256" key="1">
    <source>
        <dbReference type="ARBA" id="ARBA00008383"/>
    </source>
</evidence>
<dbReference type="OrthoDB" id="2308815at2759"/>
<dbReference type="InterPro" id="IPR023606">
    <property type="entry name" value="CoA-Trfase_III_dom_1_sf"/>
</dbReference>
<dbReference type="VEuPathDB" id="FungiDB:Z517_05789"/>
<dbReference type="Pfam" id="PF02515">
    <property type="entry name" value="CoA_transf_3"/>
    <property type="match status" value="1"/>
</dbReference>
<dbReference type="GeneID" id="25305279"/>
<dbReference type="Proteomes" id="UP000053029">
    <property type="component" value="Unassembled WGS sequence"/>
</dbReference>
<dbReference type="RefSeq" id="XP_013282985.1">
    <property type="nucleotide sequence ID" value="XM_013427531.1"/>
</dbReference>
<organism evidence="3 4">
    <name type="scientific">Fonsecaea pedrosoi CBS 271.37</name>
    <dbReference type="NCBI Taxonomy" id="1442368"/>
    <lineage>
        <taxon>Eukaryota</taxon>
        <taxon>Fungi</taxon>
        <taxon>Dikarya</taxon>
        <taxon>Ascomycota</taxon>
        <taxon>Pezizomycotina</taxon>
        <taxon>Eurotiomycetes</taxon>
        <taxon>Chaetothyriomycetidae</taxon>
        <taxon>Chaetothyriales</taxon>
        <taxon>Herpotrichiellaceae</taxon>
        <taxon>Fonsecaea</taxon>
    </lineage>
</organism>
<dbReference type="InterPro" id="IPR003673">
    <property type="entry name" value="CoA-Trfase_fam_III"/>
</dbReference>